<keyword evidence="1" id="KW-0732">Signal</keyword>
<name>A0A8H6FPS7_9LECA</name>
<dbReference type="Proteomes" id="UP000578531">
    <property type="component" value="Unassembled WGS sequence"/>
</dbReference>
<evidence type="ECO:0000256" key="1">
    <source>
        <dbReference type="SAM" id="SignalP"/>
    </source>
</evidence>
<organism evidence="2 3">
    <name type="scientific">Letharia columbiana</name>
    <dbReference type="NCBI Taxonomy" id="112416"/>
    <lineage>
        <taxon>Eukaryota</taxon>
        <taxon>Fungi</taxon>
        <taxon>Dikarya</taxon>
        <taxon>Ascomycota</taxon>
        <taxon>Pezizomycotina</taxon>
        <taxon>Lecanoromycetes</taxon>
        <taxon>OSLEUM clade</taxon>
        <taxon>Lecanoromycetidae</taxon>
        <taxon>Lecanorales</taxon>
        <taxon>Lecanorineae</taxon>
        <taxon>Parmeliaceae</taxon>
        <taxon>Letharia</taxon>
    </lineage>
</organism>
<accession>A0A8H6FPS7</accession>
<keyword evidence="3" id="KW-1185">Reference proteome</keyword>
<proteinExistence type="predicted"/>
<protein>
    <submittedName>
        <fullName evidence="2">Uncharacterized protein</fullName>
    </submittedName>
</protein>
<dbReference type="EMBL" id="JACCJC010000048">
    <property type="protein sequence ID" value="KAF6232455.1"/>
    <property type="molecule type" value="Genomic_DNA"/>
</dbReference>
<evidence type="ECO:0000313" key="2">
    <source>
        <dbReference type="EMBL" id="KAF6232455.1"/>
    </source>
</evidence>
<dbReference type="GeneID" id="59290986"/>
<sequence length="308" mass="33173">MLLFSLLPSLLPTALLALSALPLPIQSASILCAENLYGKPRLADAMTIGNNLPYVKVDPYDQMDAARLFAEPAFFTPKFQGLRNTWRSAIEQLPRVWRFRSARIALLFYADAAGQVATPSVNSNWRLIQAAAAGVLQYCVRGQRGVGGVWIISGTVLSPFSPNLPIHSITRVVNTPPDHVHPFSRKPIDFPHYHVEERRGMHVADAQLPVSPWADHTQTPYLSLYLYESGSPFEDVLNRYMITGLGVNPFNPRGFGVEGVALNSSGVLGAVEDQAVLAGDVAATAGIGAAPGPAPSVVAVLRGELGVQ</sequence>
<gene>
    <name evidence="2" type="ORF">HO173_009334</name>
</gene>
<evidence type="ECO:0000313" key="3">
    <source>
        <dbReference type="Proteomes" id="UP000578531"/>
    </source>
</evidence>
<feature type="signal peptide" evidence="1">
    <location>
        <begin position="1"/>
        <end position="27"/>
    </location>
</feature>
<dbReference type="OrthoDB" id="5405499at2759"/>
<dbReference type="AlphaFoldDB" id="A0A8H6FPS7"/>
<dbReference type="RefSeq" id="XP_037161882.1">
    <property type="nucleotide sequence ID" value="XM_037311225.1"/>
</dbReference>
<feature type="chain" id="PRO_5034002282" evidence="1">
    <location>
        <begin position="28"/>
        <end position="308"/>
    </location>
</feature>
<comment type="caution">
    <text evidence="2">The sequence shown here is derived from an EMBL/GenBank/DDBJ whole genome shotgun (WGS) entry which is preliminary data.</text>
</comment>
<reference evidence="2 3" key="1">
    <citation type="journal article" date="2020" name="Genomics">
        <title>Complete, high-quality genomes from long-read metagenomic sequencing of two wolf lichen thalli reveals enigmatic genome architecture.</title>
        <authorList>
            <person name="McKenzie S.K."/>
            <person name="Walston R.F."/>
            <person name="Allen J.L."/>
        </authorList>
    </citation>
    <scope>NUCLEOTIDE SEQUENCE [LARGE SCALE GENOMIC DNA]</scope>
    <source>
        <strain evidence="2">WasteWater2</strain>
    </source>
</reference>